<feature type="domain" description="Cysteine-rich" evidence="1">
    <location>
        <begin position="11"/>
        <end position="90"/>
    </location>
</feature>
<reference evidence="2 3" key="1">
    <citation type="submission" date="2019-11" db="EMBL/GenBank/DDBJ databases">
        <authorList>
            <person name="Zheng R.K."/>
            <person name="Sun C.M."/>
        </authorList>
    </citation>
    <scope>NUCLEOTIDE SEQUENCE [LARGE SCALE GENOMIC DNA]</scope>
    <source>
        <strain evidence="2 3">WC007</strain>
    </source>
</reference>
<accession>A0A6I6K2Z4</accession>
<sequence>MNDQVTKNRIGLFIPCYIDQFYPRVGIATLGLLQKLGLEVDYPVEQTCCGQPLANSGAEKEAIPVYKNFVRNFSKYDYVVSPSGSCVYHVSEHYNILEQTDEVRKVRKNTYELCEFLVDILKVDDFGASFPHKVGLHQSCHGLRGLKLGTPSELITERNSKVHQLLNKVKGIELINLDREDECCGFGGTFSIFEPDVSVKMGKSRIHDHETNGAEIITATDMSCLMHLEGIIRREKKKVKVMHIAEILNSSNL</sequence>
<dbReference type="InterPro" id="IPR004017">
    <property type="entry name" value="Cys_rich_dom"/>
</dbReference>
<name>A0A6I6K2Z4_9BACT</name>
<evidence type="ECO:0000313" key="2">
    <source>
        <dbReference type="EMBL" id="QGY47790.1"/>
    </source>
</evidence>
<dbReference type="RefSeq" id="WP_158871993.1">
    <property type="nucleotide sequence ID" value="NZ_CP046401.1"/>
</dbReference>
<dbReference type="Pfam" id="PF02754">
    <property type="entry name" value="CCG"/>
    <property type="match status" value="2"/>
</dbReference>
<evidence type="ECO:0000259" key="1">
    <source>
        <dbReference type="Pfam" id="PF02754"/>
    </source>
</evidence>
<evidence type="ECO:0000313" key="3">
    <source>
        <dbReference type="Proteomes" id="UP000428260"/>
    </source>
</evidence>
<dbReference type="EMBL" id="CP046401">
    <property type="protein sequence ID" value="QGY47790.1"/>
    <property type="molecule type" value="Genomic_DNA"/>
</dbReference>
<protein>
    <submittedName>
        <fullName evidence="2">(Fe-S)-binding protein</fullName>
    </submittedName>
</protein>
<dbReference type="GO" id="GO:0005829">
    <property type="term" value="C:cytosol"/>
    <property type="evidence" value="ECO:0007669"/>
    <property type="project" value="TreeGrafter"/>
</dbReference>
<dbReference type="GO" id="GO:0016491">
    <property type="term" value="F:oxidoreductase activity"/>
    <property type="evidence" value="ECO:0007669"/>
    <property type="project" value="UniProtKB-ARBA"/>
</dbReference>
<dbReference type="AlphaFoldDB" id="A0A6I6K2Z4"/>
<dbReference type="KEGG" id="mcos:GM418_30260"/>
<organism evidence="2 3">
    <name type="scientific">Maribellus comscasis</name>
    <dbReference type="NCBI Taxonomy" id="2681766"/>
    <lineage>
        <taxon>Bacteria</taxon>
        <taxon>Pseudomonadati</taxon>
        <taxon>Bacteroidota</taxon>
        <taxon>Bacteroidia</taxon>
        <taxon>Marinilabiliales</taxon>
        <taxon>Prolixibacteraceae</taxon>
        <taxon>Maribellus</taxon>
    </lineage>
</organism>
<gene>
    <name evidence="2" type="ORF">GM418_30260</name>
</gene>
<dbReference type="PANTHER" id="PTHR30296">
    <property type="entry name" value="UNCHARACTERIZED PROTEIN YKGE"/>
    <property type="match status" value="1"/>
</dbReference>
<keyword evidence="3" id="KW-1185">Reference proteome</keyword>
<feature type="domain" description="Cysteine-rich" evidence="1">
    <location>
        <begin position="134"/>
        <end position="228"/>
    </location>
</feature>
<dbReference type="Proteomes" id="UP000428260">
    <property type="component" value="Chromosome"/>
</dbReference>
<proteinExistence type="predicted"/>
<dbReference type="PANTHER" id="PTHR30296:SF0">
    <property type="entry name" value="LACTATE UTILIZATION PROTEIN A"/>
    <property type="match status" value="1"/>
</dbReference>